<proteinExistence type="inferred from homology"/>
<evidence type="ECO:0000313" key="12">
    <source>
        <dbReference type="EMBL" id="KKI65464.1"/>
    </source>
</evidence>
<evidence type="ECO:0000313" key="13">
    <source>
        <dbReference type="Proteomes" id="UP000034455"/>
    </source>
</evidence>
<dbReference type="InterPro" id="IPR015856">
    <property type="entry name" value="ABC_transpr_CbiO/EcfA_su"/>
</dbReference>
<keyword evidence="8" id="KW-1278">Translocase</keyword>
<keyword evidence="5" id="KW-0677">Repeat</keyword>
<dbReference type="InterPro" id="IPR050095">
    <property type="entry name" value="ECF_ABC_transporter_ATP-bd"/>
</dbReference>
<evidence type="ECO:0000259" key="11">
    <source>
        <dbReference type="PROSITE" id="PS50893"/>
    </source>
</evidence>
<dbReference type="Proteomes" id="UP000034455">
    <property type="component" value="Unassembled WGS sequence"/>
</dbReference>
<dbReference type="GO" id="GO:0043190">
    <property type="term" value="C:ATP-binding cassette (ABC) transporter complex"/>
    <property type="evidence" value="ECO:0007669"/>
    <property type="project" value="TreeGrafter"/>
</dbReference>
<dbReference type="SMART" id="SM00382">
    <property type="entry name" value="AAA"/>
    <property type="match status" value="2"/>
</dbReference>
<dbReference type="InterPro" id="IPR003439">
    <property type="entry name" value="ABC_transporter-like_ATP-bd"/>
</dbReference>
<evidence type="ECO:0000256" key="7">
    <source>
        <dbReference type="ARBA" id="ARBA00022840"/>
    </source>
</evidence>
<comment type="subcellular location">
    <subcellularLocation>
        <location evidence="1">Cell membrane</location>
        <topology evidence="1">Peripheral membrane protein</topology>
    </subcellularLocation>
</comment>
<dbReference type="InterPro" id="IPR003593">
    <property type="entry name" value="AAA+_ATPase"/>
</dbReference>
<keyword evidence="9" id="KW-0472">Membrane</keyword>
<evidence type="ECO:0000256" key="5">
    <source>
        <dbReference type="ARBA" id="ARBA00022737"/>
    </source>
</evidence>
<protein>
    <submittedName>
        <fullName evidence="12">Putative ECF transporter</fullName>
    </submittedName>
</protein>
<keyword evidence="4" id="KW-1003">Cell membrane</keyword>
<dbReference type="Pfam" id="PF00005">
    <property type="entry name" value="ABC_tran"/>
    <property type="match status" value="2"/>
</dbReference>
<dbReference type="AlphaFoldDB" id="A0A0M2P3X3"/>
<evidence type="ECO:0000256" key="10">
    <source>
        <dbReference type="ARBA" id="ARBA00025157"/>
    </source>
</evidence>
<comment type="similarity">
    <text evidence="2">Belongs to the ABC transporter superfamily.</text>
</comment>
<dbReference type="GO" id="GO:0016887">
    <property type="term" value="F:ATP hydrolysis activity"/>
    <property type="evidence" value="ECO:0007669"/>
    <property type="project" value="InterPro"/>
</dbReference>
<keyword evidence="6" id="KW-0547">Nucleotide-binding</keyword>
<dbReference type="GO" id="GO:0005524">
    <property type="term" value="F:ATP binding"/>
    <property type="evidence" value="ECO:0007669"/>
    <property type="project" value="UniProtKB-KW"/>
</dbReference>
<dbReference type="InterPro" id="IPR027417">
    <property type="entry name" value="P-loop_NTPase"/>
</dbReference>
<dbReference type="GO" id="GO:0042626">
    <property type="term" value="F:ATPase-coupled transmembrane transporter activity"/>
    <property type="evidence" value="ECO:0007669"/>
    <property type="project" value="TreeGrafter"/>
</dbReference>
<evidence type="ECO:0000256" key="8">
    <source>
        <dbReference type="ARBA" id="ARBA00022967"/>
    </source>
</evidence>
<dbReference type="InterPro" id="IPR017871">
    <property type="entry name" value="ABC_transporter-like_CS"/>
</dbReference>
<name>A0A0M2P3X3_STACC</name>
<accession>A0A0M2P3X3</accession>
<comment type="function">
    <text evidence="10">Probably part of an ABC transporter complex. Responsible for energy coupling to the transport system.</text>
</comment>
<keyword evidence="7" id="KW-0067">ATP-binding</keyword>
<evidence type="ECO:0000256" key="6">
    <source>
        <dbReference type="ARBA" id="ARBA00022741"/>
    </source>
</evidence>
<dbReference type="PATRIC" id="fig|74704.6.peg.1456"/>
<dbReference type="PROSITE" id="PS50893">
    <property type="entry name" value="ABC_TRANSPORTER_2"/>
    <property type="match status" value="2"/>
</dbReference>
<feature type="domain" description="ABC transporter" evidence="11">
    <location>
        <begin position="2"/>
        <end position="241"/>
    </location>
</feature>
<reference evidence="12 13" key="1">
    <citation type="submission" date="2015-03" db="EMBL/GenBank/DDBJ databases">
        <title>Genome Assembly of Staphylococcus cohnii subsp. cohnii strain G22B2.</title>
        <authorList>
            <person name="Nair G."/>
            <person name="Kaur G."/>
            <person name="Khatri I."/>
            <person name="Singh N.K."/>
            <person name="Sathyabama S."/>
            <person name="Maurya S.K."/>
            <person name="Subramanian S."/>
            <person name="Agrewala J.N."/>
            <person name="Mayilraj S."/>
        </authorList>
    </citation>
    <scope>NUCLEOTIDE SEQUENCE [LARGE SCALE GENOMIC DNA]</scope>
    <source>
        <strain evidence="12 13">G22B2</strain>
    </source>
</reference>
<evidence type="ECO:0000256" key="2">
    <source>
        <dbReference type="ARBA" id="ARBA00005417"/>
    </source>
</evidence>
<dbReference type="GeneID" id="58096589"/>
<organism evidence="12 13">
    <name type="scientific">Staphylococcus cohnii subsp. cohnii</name>
    <dbReference type="NCBI Taxonomy" id="74704"/>
    <lineage>
        <taxon>Bacteria</taxon>
        <taxon>Bacillati</taxon>
        <taxon>Bacillota</taxon>
        <taxon>Bacilli</taxon>
        <taxon>Bacillales</taxon>
        <taxon>Staphylococcaceae</taxon>
        <taxon>Staphylococcus</taxon>
        <taxon>Staphylococcus cohnii species complex</taxon>
    </lineage>
</organism>
<feature type="domain" description="ABC transporter" evidence="11">
    <location>
        <begin position="262"/>
        <end position="483"/>
    </location>
</feature>
<dbReference type="EMBL" id="LAKJ01000002">
    <property type="protein sequence ID" value="KKI65464.1"/>
    <property type="molecule type" value="Genomic_DNA"/>
</dbReference>
<evidence type="ECO:0000256" key="3">
    <source>
        <dbReference type="ARBA" id="ARBA00022448"/>
    </source>
</evidence>
<sequence length="486" mass="55403">MIQFKDVSFKYEESKSKILNNINLTIEDGEVICLTGTSGCGKTTLTRLLNGIIPNFYKGDMDGQILINHKDTQQQDVYELTQQSGSVFQNPRSQFFCLNTTSELAFELENYGVSASRIMTRIKETAEQFNFKHLLDRDIFNLSGGEKQLLSCSAIQVYGHELIILDEPSSNLDFNTMLKLQQMIKTWKAEGKTIIIAEHRLHYLTKIADRFMIMDDGKISAIYENEQFNKLSNKQLAKLGLRAIHLEQLQVKTKVNNKVGYLSLQNYYFRYKRRQKLTLDIDDISISKGKVTAIIGHNGSGKSTFARCLTGVEKKFKGTINTGEKWVTPQQSLAEAYLVFQDVNNQLFAESVEEELRLSNPTLNDETIKRCLQNYSISEHLDRHPLSLSGGEKQRLAIASAVETKRDILIFDEPSSGLDGHHMREMSTIINQLANEGHTVLVITHDYEMLLACADEVLHLEKGKVKKQYEINNDTIEYLQSFFNII</sequence>
<dbReference type="PROSITE" id="PS00211">
    <property type="entry name" value="ABC_TRANSPORTER_1"/>
    <property type="match status" value="1"/>
</dbReference>
<dbReference type="SUPFAM" id="SSF52540">
    <property type="entry name" value="P-loop containing nucleoside triphosphate hydrolases"/>
    <property type="match status" value="2"/>
</dbReference>
<dbReference type="PANTHER" id="PTHR43553:SF23">
    <property type="entry name" value="ABC TRANSPORTER ATP-BINDING COMPONENT"/>
    <property type="match status" value="1"/>
</dbReference>
<keyword evidence="3" id="KW-0813">Transport</keyword>
<dbReference type="PANTHER" id="PTHR43553">
    <property type="entry name" value="HEAVY METAL TRANSPORTER"/>
    <property type="match status" value="1"/>
</dbReference>
<dbReference type="RefSeq" id="WP_019470037.1">
    <property type="nucleotide sequence ID" value="NZ_BKAS01000001.1"/>
</dbReference>
<dbReference type="Gene3D" id="3.40.50.300">
    <property type="entry name" value="P-loop containing nucleotide triphosphate hydrolases"/>
    <property type="match status" value="2"/>
</dbReference>
<evidence type="ECO:0000256" key="9">
    <source>
        <dbReference type="ARBA" id="ARBA00023136"/>
    </source>
</evidence>
<evidence type="ECO:0000256" key="1">
    <source>
        <dbReference type="ARBA" id="ARBA00004202"/>
    </source>
</evidence>
<dbReference type="CDD" id="cd03225">
    <property type="entry name" value="ABC_cobalt_CbiO_domain1"/>
    <property type="match status" value="1"/>
</dbReference>
<evidence type="ECO:0000256" key="4">
    <source>
        <dbReference type="ARBA" id="ARBA00022475"/>
    </source>
</evidence>
<comment type="caution">
    <text evidence="12">The sequence shown here is derived from an EMBL/GenBank/DDBJ whole genome shotgun (WGS) entry which is preliminary data.</text>
</comment>
<gene>
    <name evidence="12" type="ORF">UF66_1421</name>
</gene>